<accession>A0A364NRL5</accession>
<gene>
    <name evidence="3" type="ORF">DN062_00775</name>
</gene>
<proteinExistence type="predicted"/>
<evidence type="ECO:0000256" key="1">
    <source>
        <dbReference type="SAM" id="SignalP"/>
    </source>
</evidence>
<comment type="caution">
    <text evidence="3">The sequence shown here is derived from an EMBL/GenBank/DDBJ whole genome shotgun (WGS) entry which is preliminary data.</text>
</comment>
<dbReference type="PANTHER" id="PTHR36933">
    <property type="entry name" value="SLL0788 PROTEIN"/>
    <property type="match status" value="1"/>
</dbReference>
<dbReference type="Proteomes" id="UP000250744">
    <property type="component" value="Unassembled WGS sequence"/>
</dbReference>
<dbReference type="InterPro" id="IPR012347">
    <property type="entry name" value="Ferritin-like"/>
</dbReference>
<feature type="domain" description="DUF305" evidence="2">
    <location>
        <begin position="64"/>
        <end position="120"/>
    </location>
</feature>
<feature type="chain" id="PRO_5016726723" evidence="1">
    <location>
        <begin position="20"/>
        <end position="122"/>
    </location>
</feature>
<organism evidence="3 4">
    <name type="scientific">Nitrincola tibetensis</name>
    <dbReference type="NCBI Taxonomy" id="2219697"/>
    <lineage>
        <taxon>Bacteria</taxon>
        <taxon>Pseudomonadati</taxon>
        <taxon>Pseudomonadota</taxon>
        <taxon>Gammaproteobacteria</taxon>
        <taxon>Oceanospirillales</taxon>
        <taxon>Oceanospirillaceae</taxon>
        <taxon>Nitrincola</taxon>
    </lineage>
</organism>
<evidence type="ECO:0000313" key="3">
    <source>
        <dbReference type="EMBL" id="RAU19650.1"/>
    </source>
</evidence>
<reference evidence="3 4" key="1">
    <citation type="submission" date="2018-06" db="EMBL/GenBank/DDBJ databases">
        <title>Nitrincola tibetense sp. nov., isolated from Lake XuguoCo on Tibetan Plateau.</title>
        <authorList>
            <person name="Xing P."/>
        </authorList>
    </citation>
    <scope>NUCLEOTIDE SEQUENCE [LARGE SCALE GENOMIC DNA]</scope>
    <source>
        <strain evidence="4">xg18</strain>
    </source>
</reference>
<dbReference type="Pfam" id="PF03713">
    <property type="entry name" value="DUF305"/>
    <property type="match status" value="1"/>
</dbReference>
<dbReference type="InterPro" id="IPR005183">
    <property type="entry name" value="DUF305_CopM-like"/>
</dbReference>
<dbReference type="EMBL" id="QKRX01000001">
    <property type="protein sequence ID" value="RAU19650.1"/>
    <property type="molecule type" value="Genomic_DNA"/>
</dbReference>
<keyword evidence="1" id="KW-0732">Signal</keyword>
<dbReference type="RefSeq" id="WP_112156644.1">
    <property type="nucleotide sequence ID" value="NZ_QKRX01000001.1"/>
</dbReference>
<evidence type="ECO:0000313" key="4">
    <source>
        <dbReference type="Proteomes" id="UP000250744"/>
    </source>
</evidence>
<sequence length="122" mass="13190">MRSLLLLGGLLITSSFAFAGGHEHKGHHGSSHSNDVVPASVTAYQAVNDKMHEAMSIDFTGDADVDFVLGMIPHHEGAVEMAQVVLEHGSDPEIRALAEAIIEAQKEEISMMRAWLTERGVE</sequence>
<evidence type="ECO:0000259" key="2">
    <source>
        <dbReference type="Pfam" id="PF03713"/>
    </source>
</evidence>
<dbReference type="Gene3D" id="1.20.1260.10">
    <property type="match status" value="1"/>
</dbReference>
<keyword evidence="4" id="KW-1185">Reference proteome</keyword>
<dbReference type="AlphaFoldDB" id="A0A364NRL5"/>
<dbReference type="PANTHER" id="PTHR36933:SF1">
    <property type="entry name" value="SLL0788 PROTEIN"/>
    <property type="match status" value="1"/>
</dbReference>
<dbReference type="OrthoDB" id="8603558at2"/>
<name>A0A364NRL5_9GAMM</name>
<feature type="signal peptide" evidence="1">
    <location>
        <begin position="1"/>
        <end position="19"/>
    </location>
</feature>
<protein>
    <submittedName>
        <fullName evidence="3">DUF305 domain-containing protein</fullName>
    </submittedName>
</protein>